<proteinExistence type="predicted"/>
<gene>
    <name evidence="1" type="primary">35</name>
    <name evidence="1" type="ORF">SEA_BAILEYBLU_35</name>
</gene>
<sequence>MSARDARGVEIQIGDVVVYTTGGRNWRRSVGRVAEIKTNVRLVDADNLKSARYSWGREEYWAAPSSCIIVDLPYAEGRLNSKEGP</sequence>
<dbReference type="RefSeq" id="YP_010677539.1">
    <property type="nucleotide sequence ID" value="NC_071022.1"/>
</dbReference>
<name>A0AA49BPZ1_9CAUD</name>
<keyword evidence="2" id="KW-1185">Reference proteome</keyword>
<reference evidence="1" key="1">
    <citation type="submission" date="2021-11" db="EMBL/GenBank/DDBJ databases">
        <authorList>
            <person name="Sydney V."/>
            <person name="Hansen K."/>
            <person name="Christner J."/>
            <person name="Deckinger K."/>
            <person name="Miller H."/>
            <person name="Baileys A."/>
            <person name="Berdar T."/>
            <person name="Fuhrer G."/>
            <person name="Everett M."/>
            <person name="Evans I."/>
            <person name="Harbison A."/>
            <person name="Jacks D."/>
            <person name="Philbrick A."/>
            <person name="Learn C."/>
            <person name="Swerdlow S.J."/>
            <person name="Klyczek K."/>
            <person name="Garlena R.A."/>
            <person name="Russell D.A."/>
            <person name="Jacobs-Sera D."/>
            <person name="Hatfull G.F."/>
        </authorList>
    </citation>
    <scope>NUCLEOTIDE SEQUENCE</scope>
</reference>
<dbReference type="Proteomes" id="UP001200142">
    <property type="component" value="Segment"/>
</dbReference>
<dbReference type="GeneID" id="77953918"/>
<organism evidence="1 2">
    <name type="scientific">Arthrobacter phage BaileyBlu</name>
    <dbReference type="NCBI Taxonomy" id="2910754"/>
    <lineage>
        <taxon>Viruses</taxon>
        <taxon>Duplodnaviria</taxon>
        <taxon>Heunggongvirae</taxon>
        <taxon>Uroviricota</taxon>
        <taxon>Caudoviricetes</taxon>
        <taxon>Casidaviridae</taxon>
        <taxon>Baileybluvirus</taxon>
        <taxon>Baileybluvirus baileyblu</taxon>
    </lineage>
</organism>
<dbReference type="InterPro" id="IPR055629">
    <property type="entry name" value="DUF7205"/>
</dbReference>
<evidence type="ECO:0000313" key="2">
    <source>
        <dbReference type="Proteomes" id="UP001200142"/>
    </source>
</evidence>
<dbReference type="EMBL" id="OL455900">
    <property type="protein sequence ID" value="UJQ87173.1"/>
    <property type="molecule type" value="Genomic_DNA"/>
</dbReference>
<dbReference type="Pfam" id="PF23835">
    <property type="entry name" value="DUF7205"/>
    <property type="match status" value="1"/>
</dbReference>
<protein>
    <submittedName>
        <fullName evidence="1">Uncharacterized protein</fullName>
    </submittedName>
</protein>
<dbReference type="KEGG" id="vg:77953918"/>
<accession>A0AA49BPZ1</accession>
<evidence type="ECO:0000313" key="1">
    <source>
        <dbReference type="EMBL" id="UJQ87173.1"/>
    </source>
</evidence>